<keyword evidence="7 9" id="KW-1133">Transmembrane helix</keyword>
<dbReference type="CDD" id="cd18587">
    <property type="entry name" value="ABC_6TM_LapB_like"/>
    <property type="match status" value="1"/>
</dbReference>
<dbReference type="AlphaFoldDB" id="A0A1T4Q363"/>
<dbReference type="CDD" id="cd02421">
    <property type="entry name" value="Peptidase_C39_likeD"/>
    <property type="match status" value="1"/>
</dbReference>
<dbReference type="GO" id="GO:0006508">
    <property type="term" value="P:proteolysis"/>
    <property type="evidence" value="ECO:0007669"/>
    <property type="project" value="InterPro"/>
</dbReference>
<dbReference type="Pfam" id="PF00664">
    <property type="entry name" value="ABC_membrane"/>
    <property type="match status" value="1"/>
</dbReference>
<dbReference type="NCBIfam" id="TIGR03375">
    <property type="entry name" value="type_I_sec_LssB"/>
    <property type="match status" value="1"/>
</dbReference>
<keyword evidence="6 13" id="KW-0067">ATP-binding</keyword>
<dbReference type="GO" id="GO:0140359">
    <property type="term" value="F:ABC-type transporter activity"/>
    <property type="evidence" value="ECO:0007669"/>
    <property type="project" value="InterPro"/>
</dbReference>
<dbReference type="GO" id="GO:0034040">
    <property type="term" value="F:ATPase-coupled lipid transmembrane transporter activity"/>
    <property type="evidence" value="ECO:0007669"/>
    <property type="project" value="TreeGrafter"/>
</dbReference>
<evidence type="ECO:0000256" key="9">
    <source>
        <dbReference type="SAM" id="Phobius"/>
    </source>
</evidence>
<keyword evidence="3" id="KW-1003">Cell membrane</keyword>
<name>A0A1T4Q363_9GAMM</name>
<protein>
    <submittedName>
        <fullName evidence="13">Toxin RTX-I translocation ATP-binding protein</fullName>
    </submittedName>
</protein>
<dbReference type="InterPro" id="IPR003439">
    <property type="entry name" value="ABC_transporter-like_ATP-bd"/>
</dbReference>
<feature type="domain" description="Peptidase C39" evidence="12">
    <location>
        <begin position="19"/>
        <end position="140"/>
    </location>
</feature>
<dbReference type="Pfam" id="PF00005">
    <property type="entry name" value="ABC_tran"/>
    <property type="match status" value="1"/>
</dbReference>
<feature type="transmembrane region" description="Helical" evidence="9">
    <location>
        <begin position="395"/>
        <end position="416"/>
    </location>
</feature>
<dbReference type="RefSeq" id="WP_080173832.1">
    <property type="nucleotide sequence ID" value="NZ_AP024855.1"/>
</dbReference>
<feature type="transmembrane region" description="Helical" evidence="9">
    <location>
        <begin position="286"/>
        <end position="306"/>
    </location>
</feature>
<evidence type="ECO:0000256" key="2">
    <source>
        <dbReference type="ARBA" id="ARBA00022448"/>
    </source>
</evidence>
<dbReference type="Gene3D" id="3.90.70.10">
    <property type="entry name" value="Cysteine proteinases"/>
    <property type="match status" value="1"/>
</dbReference>
<evidence type="ECO:0000256" key="1">
    <source>
        <dbReference type="ARBA" id="ARBA00004651"/>
    </source>
</evidence>
<dbReference type="GO" id="GO:0005524">
    <property type="term" value="F:ATP binding"/>
    <property type="evidence" value="ECO:0007669"/>
    <property type="project" value="UniProtKB-KW"/>
</dbReference>
<evidence type="ECO:0000256" key="5">
    <source>
        <dbReference type="ARBA" id="ARBA00022741"/>
    </source>
</evidence>
<dbReference type="PANTHER" id="PTHR24221">
    <property type="entry name" value="ATP-BINDING CASSETTE SUB-FAMILY B"/>
    <property type="match status" value="1"/>
</dbReference>
<reference evidence="13 14" key="1">
    <citation type="submission" date="2017-02" db="EMBL/GenBank/DDBJ databases">
        <authorList>
            <person name="Peterson S.W."/>
        </authorList>
    </citation>
    <scope>NUCLEOTIDE SEQUENCE [LARGE SCALE GENOMIC DNA]</scope>
    <source>
        <strain evidence="13 14">CECT 9189</strain>
    </source>
</reference>
<gene>
    <name evidence="13" type="primary">apxIB_1</name>
    <name evidence="13" type="ORF">CZ814_00934</name>
</gene>
<evidence type="ECO:0000313" key="14">
    <source>
        <dbReference type="Proteomes" id="UP000191116"/>
    </source>
</evidence>
<evidence type="ECO:0000256" key="4">
    <source>
        <dbReference type="ARBA" id="ARBA00022692"/>
    </source>
</evidence>
<evidence type="ECO:0000256" key="7">
    <source>
        <dbReference type="ARBA" id="ARBA00022989"/>
    </source>
</evidence>
<feature type="domain" description="ABC transporter" evidence="10">
    <location>
        <begin position="488"/>
        <end position="723"/>
    </location>
</feature>
<evidence type="ECO:0000313" key="13">
    <source>
        <dbReference type="EMBL" id="SJZ98179.1"/>
    </source>
</evidence>
<dbReference type="SUPFAM" id="SSF52540">
    <property type="entry name" value="P-loop containing nucleoside triphosphate hydrolases"/>
    <property type="match status" value="1"/>
</dbReference>
<proteinExistence type="predicted"/>
<keyword evidence="4 9" id="KW-0812">Transmembrane</keyword>
<dbReference type="PROSITE" id="PS50990">
    <property type="entry name" value="PEPTIDASE_C39"/>
    <property type="match status" value="1"/>
</dbReference>
<dbReference type="InterPro" id="IPR011527">
    <property type="entry name" value="ABC1_TM_dom"/>
</dbReference>
<dbReference type="EMBL" id="FUWP01000003">
    <property type="protein sequence ID" value="SJZ98179.1"/>
    <property type="molecule type" value="Genomic_DNA"/>
</dbReference>
<dbReference type="PROSITE" id="PS50929">
    <property type="entry name" value="ABC_TM1F"/>
    <property type="match status" value="1"/>
</dbReference>
<dbReference type="GO" id="GO:0005886">
    <property type="term" value="C:plasma membrane"/>
    <property type="evidence" value="ECO:0007669"/>
    <property type="project" value="UniProtKB-SubCell"/>
</dbReference>
<organism evidence="13 14">
    <name type="scientific">Photobacterium toruni</name>
    <dbReference type="NCBI Taxonomy" id="1935446"/>
    <lineage>
        <taxon>Bacteria</taxon>
        <taxon>Pseudomonadati</taxon>
        <taxon>Pseudomonadota</taxon>
        <taxon>Gammaproteobacteria</taxon>
        <taxon>Vibrionales</taxon>
        <taxon>Vibrionaceae</taxon>
        <taxon>Photobacterium</taxon>
    </lineage>
</organism>
<evidence type="ECO:0000259" key="10">
    <source>
        <dbReference type="PROSITE" id="PS50893"/>
    </source>
</evidence>
<evidence type="ECO:0000256" key="6">
    <source>
        <dbReference type="ARBA" id="ARBA00022840"/>
    </source>
</evidence>
<keyword evidence="2" id="KW-0813">Transport</keyword>
<sequence>MTTVNKSQPEQWTIPASFKATEDPLLDCLVLLSEYYGNPCSADALTVGLPLSDAWLTAELLPQAADRAGLSAKLIRKELNDISSLLMPCILLLKDKRACLLRKIDHDTQMAIIQLPENGGESELSIEELSQLFVGYVFLIKKQYRGDQSLDLYQHEQQGHWLWSMIKNAAPIYKDALIASILVNLFALISPLFMMNIYDKILPNLAYESLWVLASGAAIAFTFDFIMRHMRSHLIDIAGKKIDIVVSSKLFAKVMGLPLEKRATSIGGMARQLGEFDSIRDMLTSATITTLVDLPFAIFFLAIIYFVAGDLAVIPLCSGLLIIGYTLYLQPRLKTAVDESNKFSSVKHGHLIECLSATEAIKSNVAEGIVQRSWQQMISHTANWQLKVKELSNSVSYFATYITQLTAIAVVILGVYRVADSEISMGGIIAAVMLSGRVVSPMAQLANLLTRGNQTASSLRQLDTLMQGEDEFEDKGHLISRSQLKGDIQADHIQFSYPSSEYPALNTASFIINAGERIAIIGKNGSGKTSLAKMLAGLYQPTAGHLRFDGIDSKQIHPADLRRNIGYMPQDITLFHGTIRDNIMFGTRQVTEHQLIRAVKLSGVDVFTSSDSEGLDKQVGEGGFSLSRGQRQSVALARAILNDPAILLMDEPTASMDAFAEKQFMRSMASATHNKTVILITHKMSLLPLVDRIIVLEKGRIILDGPSDQVLKSLSRGISTGADHA</sequence>
<evidence type="ECO:0000259" key="12">
    <source>
        <dbReference type="PROSITE" id="PS50990"/>
    </source>
</evidence>
<feature type="transmembrane region" description="Helical" evidence="9">
    <location>
        <begin position="312"/>
        <end position="329"/>
    </location>
</feature>
<dbReference type="GO" id="GO:0008233">
    <property type="term" value="F:peptidase activity"/>
    <property type="evidence" value="ECO:0007669"/>
    <property type="project" value="InterPro"/>
</dbReference>
<dbReference type="InterPro" id="IPR027417">
    <property type="entry name" value="P-loop_NTPase"/>
</dbReference>
<dbReference type="Pfam" id="PF03412">
    <property type="entry name" value="Peptidase_C39"/>
    <property type="match status" value="1"/>
</dbReference>
<feature type="transmembrane region" description="Helical" evidence="9">
    <location>
        <begin position="210"/>
        <end position="227"/>
    </location>
</feature>
<keyword evidence="8 9" id="KW-0472">Membrane</keyword>
<dbReference type="PROSITE" id="PS50893">
    <property type="entry name" value="ABC_TRANSPORTER_2"/>
    <property type="match status" value="1"/>
</dbReference>
<dbReference type="InterPro" id="IPR005074">
    <property type="entry name" value="Peptidase_C39"/>
</dbReference>
<dbReference type="Gene3D" id="3.40.50.300">
    <property type="entry name" value="P-loop containing nucleotide triphosphate hydrolases"/>
    <property type="match status" value="1"/>
</dbReference>
<feature type="domain" description="ABC transmembrane type-1" evidence="11">
    <location>
        <begin position="176"/>
        <end position="454"/>
    </location>
</feature>
<dbReference type="InterPro" id="IPR039421">
    <property type="entry name" value="Type_1_exporter"/>
</dbReference>
<evidence type="ECO:0000256" key="8">
    <source>
        <dbReference type="ARBA" id="ARBA00023136"/>
    </source>
</evidence>
<dbReference type="PANTHER" id="PTHR24221:SF248">
    <property type="entry name" value="ABC TRANSPORTER TRANSMEMBRANE REGION"/>
    <property type="match status" value="1"/>
</dbReference>
<dbReference type="OrthoDB" id="9782586at2"/>
<dbReference type="SMART" id="SM00382">
    <property type="entry name" value="AAA"/>
    <property type="match status" value="1"/>
</dbReference>
<dbReference type="Proteomes" id="UP000191116">
    <property type="component" value="Unassembled WGS sequence"/>
</dbReference>
<evidence type="ECO:0000259" key="11">
    <source>
        <dbReference type="PROSITE" id="PS50929"/>
    </source>
</evidence>
<evidence type="ECO:0000256" key="3">
    <source>
        <dbReference type="ARBA" id="ARBA00022475"/>
    </source>
</evidence>
<keyword evidence="5" id="KW-0547">Nucleotide-binding</keyword>
<comment type="subcellular location">
    <subcellularLocation>
        <location evidence="1">Cell membrane</location>
        <topology evidence="1">Multi-pass membrane protein</topology>
    </subcellularLocation>
</comment>
<dbReference type="InterPro" id="IPR036640">
    <property type="entry name" value="ABC1_TM_sf"/>
</dbReference>
<dbReference type="InterPro" id="IPR003593">
    <property type="entry name" value="AAA+_ATPase"/>
</dbReference>
<accession>A0A1T4Q363</accession>
<dbReference type="InterPro" id="IPR017750">
    <property type="entry name" value="ATPase_T1SS"/>
</dbReference>
<dbReference type="GO" id="GO:0016887">
    <property type="term" value="F:ATP hydrolysis activity"/>
    <property type="evidence" value="ECO:0007669"/>
    <property type="project" value="InterPro"/>
</dbReference>
<feature type="transmembrane region" description="Helical" evidence="9">
    <location>
        <begin position="176"/>
        <end position="198"/>
    </location>
</feature>
<dbReference type="FunFam" id="3.40.50.300:FF:000299">
    <property type="entry name" value="ABC transporter ATP-binding protein/permease"/>
    <property type="match status" value="1"/>
</dbReference>
<dbReference type="SUPFAM" id="SSF90123">
    <property type="entry name" value="ABC transporter transmembrane region"/>
    <property type="match status" value="1"/>
</dbReference>
<dbReference type="Gene3D" id="1.20.1560.10">
    <property type="entry name" value="ABC transporter type 1, transmembrane domain"/>
    <property type="match status" value="1"/>
</dbReference>